<evidence type="ECO:0000313" key="4">
    <source>
        <dbReference type="Proteomes" id="UP000092993"/>
    </source>
</evidence>
<feature type="region of interest" description="Disordered" evidence="1">
    <location>
        <begin position="329"/>
        <end position="354"/>
    </location>
</feature>
<evidence type="ECO:0000313" key="3">
    <source>
        <dbReference type="EMBL" id="OBZ79022.1"/>
    </source>
</evidence>
<feature type="domain" description="HNH nuclease" evidence="2">
    <location>
        <begin position="143"/>
        <end position="209"/>
    </location>
</feature>
<dbReference type="EMBL" id="LUGG01000001">
    <property type="protein sequence ID" value="OBZ79022.1"/>
    <property type="molecule type" value="Genomic_DNA"/>
</dbReference>
<sequence>MDDSVTGVIDVFLLSPRPHIEGEQPGADNELEWVWVHGLSIPKTHLYEFSVKPYKWIRFVAGALLGVEGILCDSLDNNAIEIDYDRPLIPADSSLYFHTDPTEHERILPLDPSLACSSTITGSSTSLHFQRFMGDIVTRDVRCVASNLVADECEVVHLIGHSKGHDYIRALTATRSGGSETIDDINDTRNKILVNHSLHTCLAQRQAAFLLTPNFAMSTSDVGTVLPPDVNRWTVHDFKRAFHPQEVVEDRIHSLCVPHKQPLRVPADESQWPPRVIFDAVYASTVARHFGHEDFAAFVRNHWQCRYYSGGRANAHGGGKAELYCQRTQKDKTMTEHKEQREGRSNERHDREEMDPLDMIFSISQFARAPPKAERHERQVTEQMTVEAAKHAELDQKVNSWLGAVR</sequence>
<dbReference type="AlphaFoldDB" id="A0A1C7MQ87"/>
<dbReference type="OrthoDB" id="3222140at2759"/>
<proteinExistence type="predicted"/>
<dbReference type="OMA" id="QKTHEDA"/>
<dbReference type="Proteomes" id="UP000092993">
    <property type="component" value="Unassembled WGS sequence"/>
</dbReference>
<gene>
    <name evidence="3" type="ORF">A0H81_00089</name>
</gene>
<keyword evidence="4" id="KW-1185">Reference proteome</keyword>
<evidence type="ECO:0000256" key="1">
    <source>
        <dbReference type="SAM" id="MobiDB-lite"/>
    </source>
</evidence>
<comment type="caution">
    <text evidence="3">The sequence shown here is derived from an EMBL/GenBank/DDBJ whole genome shotgun (WGS) entry which is preliminary data.</text>
</comment>
<dbReference type="Pfam" id="PF13391">
    <property type="entry name" value="HNH_2"/>
    <property type="match status" value="1"/>
</dbReference>
<accession>A0A1C7MQ87</accession>
<protein>
    <recommendedName>
        <fullName evidence="2">HNH nuclease domain-containing protein</fullName>
    </recommendedName>
</protein>
<evidence type="ECO:0000259" key="2">
    <source>
        <dbReference type="Pfam" id="PF13391"/>
    </source>
</evidence>
<name>A0A1C7MQ87_GRIFR</name>
<reference evidence="3 4" key="1">
    <citation type="submission" date="2016-03" db="EMBL/GenBank/DDBJ databases">
        <title>Whole genome sequencing of Grifola frondosa 9006-11.</title>
        <authorList>
            <person name="Min B."/>
            <person name="Park H."/>
            <person name="Kim J.-G."/>
            <person name="Cho H."/>
            <person name="Oh Y.-L."/>
            <person name="Kong W.-S."/>
            <person name="Choi I.-G."/>
        </authorList>
    </citation>
    <scope>NUCLEOTIDE SEQUENCE [LARGE SCALE GENOMIC DNA]</scope>
    <source>
        <strain evidence="3 4">9006-11</strain>
    </source>
</reference>
<organism evidence="3 4">
    <name type="scientific">Grifola frondosa</name>
    <name type="common">Maitake</name>
    <name type="synonym">Polyporus frondosus</name>
    <dbReference type="NCBI Taxonomy" id="5627"/>
    <lineage>
        <taxon>Eukaryota</taxon>
        <taxon>Fungi</taxon>
        <taxon>Dikarya</taxon>
        <taxon>Basidiomycota</taxon>
        <taxon>Agaricomycotina</taxon>
        <taxon>Agaricomycetes</taxon>
        <taxon>Polyporales</taxon>
        <taxon>Grifolaceae</taxon>
        <taxon>Grifola</taxon>
    </lineage>
</organism>
<dbReference type="InterPro" id="IPR003615">
    <property type="entry name" value="HNH_nuc"/>
</dbReference>